<sequence>MNSSANKVLCSLLCRLLKLLHNTFRMKRRLRNVDADGSSKASPYIKYSRVKANRCVPETTAFCGVLGKKLSLRHFHYQNVRSTKTRTGRYNQKSKLGEQ</sequence>
<dbReference type="InParanoid" id="A0A2K1JRB1"/>
<dbReference type="Gramene" id="Pp3c12_18442V3.1">
    <property type="protein sequence ID" value="PAC:32973968.CDS.1"/>
    <property type="gene ID" value="Pp3c12_18442"/>
</dbReference>
<evidence type="ECO:0000313" key="2">
    <source>
        <dbReference type="EnsemblPlants" id="PAC:32973968.CDS.1"/>
    </source>
</evidence>
<protein>
    <submittedName>
        <fullName evidence="1 2">Uncharacterized protein</fullName>
    </submittedName>
</protein>
<name>A0A2K1JRB1_PHYPA</name>
<evidence type="ECO:0000313" key="1">
    <source>
        <dbReference type="EMBL" id="PNR44070.1"/>
    </source>
</evidence>
<dbReference type="Proteomes" id="UP000006727">
    <property type="component" value="Chromosome 12"/>
</dbReference>
<proteinExistence type="predicted"/>
<reference evidence="1 3" key="2">
    <citation type="journal article" date="2018" name="Plant J.">
        <title>The Physcomitrella patens chromosome-scale assembly reveals moss genome structure and evolution.</title>
        <authorList>
            <person name="Lang D."/>
            <person name="Ullrich K.K."/>
            <person name="Murat F."/>
            <person name="Fuchs J."/>
            <person name="Jenkins J."/>
            <person name="Haas F.B."/>
            <person name="Piednoel M."/>
            <person name="Gundlach H."/>
            <person name="Van Bel M."/>
            <person name="Meyberg R."/>
            <person name="Vives C."/>
            <person name="Morata J."/>
            <person name="Symeonidi A."/>
            <person name="Hiss M."/>
            <person name="Muchero W."/>
            <person name="Kamisugi Y."/>
            <person name="Saleh O."/>
            <person name="Blanc G."/>
            <person name="Decker E.L."/>
            <person name="van Gessel N."/>
            <person name="Grimwood J."/>
            <person name="Hayes R.D."/>
            <person name="Graham S.W."/>
            <person name="Gunter L.E."/>
            <person name="McDaniel S.F."/>
            <person name="Hoernstein S.N.W."/>
            <person name="Larsson A."/>
            <person name="Li F.W."/>
            <person name="Perroud P.F."/>
            <person name="Phillips J."/>
            <person name="Ranjan P."/>
            <person name="Rokshar D.S."/>
            <person name="Rothfels C.J."/>
            <person name="Schneider L."/>
            <person name="Shu S."/>
            <person name="Stevenson D.W."/>
            <person name="Thummler F."/>
            <person name="Tillich M."/>
            <person name="Villarreal Aguilar J.C."/>
            <person name="Widiez T."/>
            <person name="Wong G.K."/>
            <person name="Wymore A."/>
            <person name="Zhang Y."/>
            <person name="Zimmer A.D."/>
            <person name="Quatrano R.S."/>
            <person name="Mayer K.F.X."/>
            <person name="Goodstein D."/>
            <person name="Casacuberta J.M."/>
            <person name="Vandepoele K."/>
            <person name="Reski R."/>
            <person name="Cuming A.C."/>
            <person name="Tuskan G.A."/>
            <person name="Maumus F."/>
            <person name="Salse J."/>
            <person name="Schmutz J."/>
            <person name="Rensing S.A."/>
        </authorList>
    </citation>
    <scope>NUCLEOTIDE SEQUENCE [LARGE SCALE GENOMIC DNA]</scope>
    <source>
        <strain evidence="2 3">cv. Gransden 2004</strain>
    </source>
</reference>
<reference evidence="1 3" key="1">
    <citation type="journal article" date="2008" name="Science">
        <title>The Physcomitrella genome reveals evolutionary insights into the conquest of land by plants.</title>
        <authorList>
            <person name="Rensing S."/>
            <person name="Lang D."/>
            <person name="Zimmer A."/>
            <person name="Terry A."/>
            <person name="Salamov A."/>
            <person name="Shapiro H."/>
            <person name="Nishiyama T."/>
            <person name="Perroud P.-F."/>
            <person name="Lindquist E."/>
            <person name="Kamisugi Y."/>
            <person name="Tanahashi T."/>
            <person name="Sakakibara K."/>
            <person name="Fujita T."/>
            <person name="Oishi K."/>
            <person name="Shin-I T."/>
            <person name="Kuroki Y."/>
            <person name="Toyoda A."/>
            <person name="Suzuki Y."/>
            <person name="Hashimoto A."/>
            <person name="Yamaguchi K."/>
            <person name="Sugano A."/>
            <person name="Kohara Y."/>
            <person name="Fujiyama A."/>
            <person name="Anterola A."/>
            <person name="Aoki S."/>
            <person name="Ashton N."/>
            <person name="Barbazuk W.B."/>
            <person name="Barker E."/>
            <person name="Bennetzen J."/>
            <person name="Bezanilla M."/>
            <person name="Blankenship R."/>
            <person name="Cho S.H."/>
            <person name="Dutcher S."/>
            <person name="Estelle M."/>
            <person name="Fawcett J.A."/>
            <person name="Gundlach H."/>
            <person name="Hanada K."/>
            <person name="Heyl A."/>
            <person name="Hicks K.A."/>
            <person name="Hugh J."/>
            <person name="Lohr M."/>
            <person name="Mayer K."/>
            <person name="Melkozernov A."/>
            <person name="Murata T."/>
            <person name="Nelson D."/>
            <person name="Pils B."/>
            <person name="Prigge M."/>
            <person name="Reiss B."/>
            <person name="Renner T."/>
            <person name="Rombauts S."/>
            <person name="Rushton P."/>
            <person name="Sanderfoot A."/>
            <person name="Schween G."/>
            <person name="Shiu S.-H."/>
            <person name="Stueber K."/>
            <person name="Theodoulou F.L."/>
            <person name="Tu H."/>
            <person name="Van de Peer Y."/>
            <person name="Verrier P.J."/>
            <person name="Waters E."/>
            <person name="Wood A."/>
            <person name="Yang L."/>
            <person name="Cove D."/>
            <person name="Cuming A."/>
            <person name="Hasebe M."/>
            <person name="Lucas S."/>
            <person name="Mishler D.B."/>
            <person name="Reski R."/>
            <person name="Grigoriev I."/>
            <person name="Quatrano R.S."/>
            <person name="Boore J.L."/>
        </authorList>
    </citation>
    <scope>NUCLEOTIDE SEQUENCE [LARGE SCALE GENOMIC DNA]</scope>
    <source>
        <strain evidence="2 3">cv. Gransden 2004</strain>
    </source>
</reference>
<accession>A0A2K1JRB1</accession>
<keyword evidence="3" id="KW-1185">Reference proteome</keyword>
<gene>
    <name evidence="1" type="ORF">PHYPA_016453</name>
</gene>
<dbReference type="EMBL" id="ABEU02000012">
    <property type="protein sequence ID" value="PNR44070.1"/>
    <property type="molecule type" value="Genomic_DNA"/>
</dbReference>
<evidence type="ECO:0000313" key="3">
    <source>
        <dbReference type="Proteomes" id="UP000006727"/>
    </source>
</evidence>
<dbReference type="EnsemblPlants" id="Pp3c12_18442V3.1">
    <property type="protein sequence ID" value="PAC:32973968.CDS.1"/>
    <property type="gene ID" value="Pp3c12_18442"/>
</dbReference>
<reference evidence="2" key="3">
    <citation type="submission" date="2020-12" db="UniProtKB">
        <authorList>
            <consortium name="EnsemblPlants"/>
        </authorList>
    </citation>
    <scope>IDENTIFICATION</scope>
</reference>
<dbReference type="AlphaFoldDB" id="A0A2K1JRB1"/>
<organism evidence="1">
    <name type="scientific">Physcomitrium patens</name>
    <name type="common">Spreading-leaved earth moss</name>
    <name type="synonym">Physcomitrella patens</name>
    <dbReference type="NCBI Taxonomy" id="3218"/>
    <lineage>
        <taxon>Eukaryota</taxon>
        <taxon>Viridiplantae</taxon>
        <taxon>Streptophyta</taxon>
        <taxon>Embryophyta</taxon>
        <taxon>Bryophyta</taxon>
        <taxon>Bryophytina</taxon>
        <taxon>Bryopsida</taxon>
        <taxon>Funariidae</taxon>
        <taxon>Funariales</taxon>
        <taxon>Funariaceae</taxon>
        <taxon>Physcomitrium</taxon>
    </lineage>
</organism>